<name>A0AAN9SH27_PSOTE</name>
<dbReference type="Proteomes" id="UP001386955">
    <property type="component" value="Unassembled WGS sequence"/>
</dbReference>
<gene>
    <name evidence="1" type="ORF">VNO78_17155</name>
</gene>
<dbReference type="AlphaFoldDB" id="A0AAN9SH27"/>
<protein>
    <submittedName>
        <fullName evidence="1">Uncharacterized protein</fullName>
    </submittedName>
</protein>
<keyword evidence="2" id="KW-1185">Reference proteome</keyword>
<evidence type="ECO:0000313" key="2">
    <source>
        <dbReference type="Proteomes" id="UP001386955"/>
    </source>
</evidence>
<accession>A0AAN9SH27</accession>
<sequence length="99" mass="11614">MQDIFVIEILMFICRLEYTKSFIIYKGYVLEYEINCLTEHDIAPIYAFHGFLGPQLDGLYYQYLLKVFFKLDLLLTISQLSIKDHNPTHGRPKAHGQVV</sequence>
<reference evidence="1 2" key="1">
    <citation type="submission" date="2024-01" db="EMBL/GenBank/DDBJ databases">
        <title>The genomes of 5 underutilized Papilionoideae crops provide insights into root nodulation and disease resistanc.</title>
        <authorList>
            <person name="Jiang F."/>
        </authorList>
    </citation>
    <scope>NUCLEOTIDE SEQUENCE [LARGE SCALE GENOMIC DNA]</scope>
    <source>
        <strain evidence="1">DUOXIRENSHENG_FW03</strain>
        <tissue evidence="1">Leaves</tissue>
    </source>
</reference>
<dbReference type="EMBL" id="JAYMYS010000004">
    <property type="protein sequence ID" value="KAK7396271.1"/>
    <property type="molecule type" value="Genomic_DNA"/>
</dbReference>
<evidence type="ECO:0000313" key="1">
    <source>
        <dbReference type="EMBL" id="KAK7396271.1"/>
    </source>
</evidence>
<proteinExistence type="predicted"/>
<comment type="caution">
    <text evidence="1">The sequence shown here is derived from an EMBL/GenBank/DDBJ whole genome shotgun (WGS) entry which is preliminary data.</text>
</comment>
<organism evidence="1 2">
    <name type="scientific">Psophocarpus tetragonolobus</name>
    <name type="common">Winged bean</name>
    <name type="synonym">Dolichos tetragonolobus</name>
    <dbReference type="NCBI Taxonomy" id="3891"/>
    <lineage>
        <taxon>Eukaryota</taxon>
        <taxon>Viridiplantae</taxon>
        <taxon>Streptophyta</taxon>
        <taxon>Embryophyta</taxon>
        <taxon>Tracheophyta</taxon>
        <taxon>Spermatophyta</taxon>
        <taxon>Magnoliopsida</taxon>
        <taxon>eudicotyledons</taxon>
        <taxon>Gunneridae</taxon>
        <taxon>Pentapetalae</taxon>
        <taxon>rosids</taxon>
        <taxon>fabids</taxon>
        <taxon>Fabales</taxon>
        <taxon>Fabaceae</taxon>
        <taxon>Papilionoideae</taxon>
        <taxon>50 kb inversion clade</taxon>
        <taxon>NPAAA clade</taxon>
        <taxon>indigoferoid/millettioid clade</taxon>
        <taxon>Phaseoleae</taxon>
        <taxon>Psophocarpus</taxon>
    </lineage>
</organism>